<name>A0ABP5WPQ5_9ACTN</name>
<dbReference type="InterPro" id="IPR027806">
    <property type="entry name" value="HARBI1_dom"/>
</dbReference>
<evidence type="ECO:0000256" key="1">
    <source>
        <dbReference type="ARBA" id="ARBA00001968"/>
    </source>
</evidence>
<evidence type="ECO:0000259" key="3">
    <source>
        <dbReference type="Pfam" id="PF13359"/>
    </source>
</evidence>
<gene>
    <name evidence="4" type="ORF">GCM10010421_21900</name>
</gene>
<evidence type="ECO:0000313" key="5">
    <source>
        <dbReference type="Proteomes" id="UP001500460"/>
    </source>
</evidence>
<keyword evidence="5" id="KW-1185">Reference proteome</keyword>
<comment type="cofactor">
    <cofactor evidence="1">
        <name>a divalent metal cation</name>
        <dbReference type="ChEBI" id="CHEBI:60240"/>
    </cofactor>
</comment>
<dbReference type="Proteomes" id="UP001500460">
    <property type="component" value="Unassembled WGS sequence"/>
</dbReference>
<accession>A0ABP5WPQ5</accession>
<proteinExistence type="predicted"/>
<keyword evidence="2" id="KW-0479">Metal-binding</keyword>
<dbReference type="EMBL" id="BAAATK010000011">
    <property type="protein sequence ID" value="GAA2432692.1"/>
    <property type="molecule type" value="Genomic_DNA"/>
</dbReference>
<evidence type="ECO:0000313" key="4">
    <source>
        <dbReference type="EMBL" id="GAA2432692.1"/>
    </source>
</evidence>
<comment type="caution">
    <text evidence="4">The sequence shown here is derived from an EMBL/GenBank/DDBJ whole genome shotgun (WGS) entry which is preliminary data.</text>
</comment>
<evidence type="ECO:0000256" key="2">
    <source>
        <dbReference type="ARBA" id="ARBA00022723"/>
    </source>
</evidence>
<reference evidence="5" key="1">
    <citation type="journal article" date="2019" name="Int. J. Syst. Evol. Microbiol.">
        <title>The Global Catalogue of Microorganisms (GCM) 10K type strain sequencing project: providing services to taxonomists for standard genome sequencing and annotation.</title>
        <authorList>
            <consortium name="The Broad Institute Genomics Platform"/>
            <consortium name="The Broad Institute Genome Sequencing Center for Infectious Disease"/>
            <person name="Wu L."/>
            <person name="Ma J."/>
        </authorList>
    </citation>
    <scope>NUCLEOTIDE SEQUENCE [LARGE SCALE GENOMIC DNA]</scope>
    <source>
        <strain evidence="5">JCM 6922</strain>
    </source>
</reference>
<feature type="domain" description="DDE Tnp4" evidence="3">
    <location>
        <begin position="93"/>
        <end position="190"/>
    </location>
</feature>
<dbReference type="Pfam" id="PF13359">
    <property type="entry name" value="DDE_Tnp_4"/>
    <property type="match status" value="1"/>
</dbReference>
<protein>
    <recommendedName>
        <fullName evidence="3">DDE Tnp4 domain-containing protein</fullName>
    </recommendedName>
</protein>
<organism evidence="4 5">
    <name type="scientific">Streptomyces glaucus</name>
    <dbReference type="NCBI Taxonomy" id="284029"/>
    <lineage>
        <taxon>Bacteria</taxon>
        <taxon>Bacillati</taxon>
        <taxon>Actinomycetota</taxon>
        <taxon>Actinomycetes</taxon>
        <taxon>Kitasatosporales</taxon>
        <taxon>Streptomycetaceae</taxon>
        <taxon>Streptomyces</taxon>
    </lineage>
</organism>
<sequence>MSSSALRFLSARLQARRHALGTRWRRLNAGRQTLPALPRLRNGHTCPPLAAGSGVGTATACRCVTEAVELPAALAPMLAEPVRAASMNAYPILDGTLLPVDRIAADRPLHSGKHRKHGMAVQIAADPKGRSPWASPALSGAVQDVRAAHERGVVGAPAEAGIDCWADKGHQGAGGTARTPFDRAGQALAPAPRDTPDAAFAHDALDPCAVNAVSEAERNVLAGR</sequence>